<dbReference type="EMBL" id="CP090978">
    <property type="protein sequence ID" value="UJF31355.1"/>
    <property type="molecule type" value="Genomic_DNA"/>
</dbReference>
<dbReference type="Proteomes" id="UP001649230">
    <property type="component" value="Chromosome"/>
</dbReference>
<reference evidence="2 3" key="1">
    <citation type="journal article" date="2024" name="Int. J. Syst. Evol. Microbiol.">
        <title>Paenibacillus hexagrammi sp. nov., a novel bacterium isolated from the gut content of Hexagrammos agrammus.</title>
        <authorList>
            <person name="Jung H.K."/>
            <person name="Kim D.G."/>
            <person name="Zin H."/>
            <person name="Park J."/>
            <person name="Jung H."/>
            <person name="Kim Y.O."/>
            <person name="Kong H.J."/>
            <person name="Kim J.W."/>
            <person name="Kim Y.S."/>
        </authorList>
    </citation>
    <scope>NUCLEOTIDE SEQUENCE [LARGE SCALE GENOMIC DNA]</scope>
    <source>
        <strain evidence="2 3">YPD9-1</strain>
    </source>
</reference>
<organism evidence="2 3">
    <name type="scientific">Paenibacillus hexagrammi</name>
    <dbReference type="NCBI Taxonomy" id="2908839"/>
    <lineage>
        <taxon>Bacteria</taxon>
        <taxon>Bacillati</taxon>
        <taxon>Bacillota</taxon>
        <taxon>Bacilli</taxon>
        <taxon>Bacillales</taxon>
        <taxon>Paenibacillaceae</taxon>
        <taxon>Paenibacillus</taxon>
    </lineage>
</organism>
<keyword evidence="3" id="KW-1185">Reference proteome</keyword>
<dbReference type="InterPro" id="IPR000873">
    <property type="entry name" value="AMP-dep_synth/lig_dom"/>
</dbReference>
<dbReference type="Gene3D" id="3.40.50.12780">
    <property type="entry name" value="N-terminal domain of ligase-like"/>
    <property type="match status" value="1"/>
</dbReference>
<proteinExistence type="predicted"/>
<protein>
    <submittedName>
        <fullName evidence="2">Acyl--CoA ligase</fullName>
    </submittedName>
</protein>
<evidence type="ECO:0000313" key="3">
    <source>
        <dbReference type="Proteomes" id="UP001649230"/>
    </source>
</evidence>
<sequence length="99" mass="10972">MHQLALDKSSYTLQQLRLVALMGEYLHLTVAQRIQARFPHTACYMNYGQTEASPRITFLPAAYFTVKEGCIGLPLPSLDVCIAGADGENVRDGEVGELW</sequence>
<dbReference type="GO" id="GO:0016874">
    <property type="term" value="F:ligase activity"/>
    <property type="evidence" value="ECO:0007669"/>
    <property type="project" value="UniProtKB-KW"/>
</dbReference>
<dbReference type="InterPro" id="IPR042099">
    <property type="entry name" value="ANL_N_sf"/>
</dbReference>
<gene>
    <name evidence="2" type="ORF">L0M14_16080</name>
</gene>
<accession>A0ABY3SD73</accession>
<name>A0ABY3SD73_9BACL</name>
<keyword evidence="2" id="KW-0436">Ligase</keyword>
<feature type="domain" description="AMP-dependent synthetase/ligase" evidence="1">
    <location>
        <begin position="8"/>
        <end position="99"/>
    </location>
</feature>
<dbReference type="SUPFAM" id="SSF56801">
    <property type="entry name" value="Acetyl-CoA synthetase-like"/>
    <property type="match status" value="1"/>
</dbReference>
<evidence type="ECO:0000259" key="1">
    <source>
        <dbReference type="Pfam" id="PF00501"/>
    </source>
</evidence>
<dbReference type="Pfam" id="PF00501">
    <property type="entry name" value="AMP-binding"/>
    <property type="match status" value="1"/>
</dbReference>
<evidence type="ECO:0000313" key="2">
    <source>
        <dbReference type="EMBL" id="UJF31355.1"/>
    </source>
</evidence>